<evidence type="ECO:0000313" key="1">
    <source>
        <dbReference type="EMBL" id="CAG8541385.1"/>
    </source>
</evidence>
<keyword evidence="2" id="KW-1185">Reference proteome</keyword>
<evidence type="ECO:0000313" key="2">
    <source>
        <dbReference type="Proteomes" id="UP000789901"/>
    </source>
</evidence>
<gene>
    <name evidence="1" type="ORF">GMARGA_LOCUS4099</name>
</gene>
<reference evidence="1 2" key="1">
    <citation type="submission" date="2021-06" db="EMBL/GenBank/DDBJ databases">
        <authorList>
            <person name="Kallberg Y."/>
            <person name="Tangrot J."/>
            <person name="Rosling A."/>
        </authorList>
    </citation>
    <scope>NUCLEOTIDE SEQUENCE [LARGE SCALE GENOMIC DNA]</scope>
    <source>
        <strain evidence="1 2">120-4 pot B 10/14</strain>
    </source>
</reference>
<name>A0ABM8W6W9_GIGMA</name>
<accession>A0ABM8W6W9</accession>
<dbReference type="EMBL" id="CAJVQB010001574">
    <property type="protein sequence ID" value="CAG8541385.1"/>
    <property type="molecule type" value="Genomic_DNA"/>
</dbReference>
<dbReference type="Proteomes" id="UP000789901">
    <property type="component" value="Unassembled WGS sequence"/>
</dbReference>
<protein>
    <submittedName>
        <fullName evidence="1">33456_t:CDS:1</fullName>
    </submittedName>
</protein>
<proteinExistence type="predicted"/>
<sequence length="86" mass="10356">MSYRSCRNYCKSIKKDKSNIAVRYDGEGWNYYDFKSFLEPYFAKIDVNISNNFSFNLYQPLTVILLKPLKCQTQLFKDIRPYIYEP</sequence>
<comment type="caution">
    <text evidence="1">The sequence shown here is derived from an EMBL/GenBank/DDBJ whole genome shotgun (WGS) entry which is preliminary data.</text>
</comment>
<organism evidence="1 2">
    <name type="scientific">Gigaspora margarita</name>
    <dbReference type="NCBI Taxonomy" id="4874"/>
    <lineage>
        <taxon>Eukaryota</taxon>
        <taxon>Fungi</taxon>
        <taxon>Fungi incertae sedis</taxon>
        <taxon>Mucoromycota</taxon>
        <taxon>Glomeromycotina</taxon>
        <taxon>Glomeromycetes</taxon>
        <taxon>Diversisporales</taxon>
        <taxon>Gigasporaceae</taxon>
        <taxon>Gigaspora</taxon>
    </lineage>
</organism>